<proteinExistence type="predicted"/>
<reference evidence="1 2" key="1">
    <citation type="submission" date="2022-12" db="EMBL/GenBank/DDBJ databases">
        <title>Chromosome-scale assembly of the Ensete ventricosum genome.</title>
        <authorList>
            <person name="Dussert Y."/>
            <person name="Stocks J."/>
            <person name="Wendawek A."/>
            <person name="Woldeyes F."/>
            <person name="Nichols R.A."/>
            <person name="Borrell J.S."/>
        </authorList>
    </citation>
    <scope>NUCLEOTIDE SEQUENCE [LARGE SCALE GENOMIC DNA]</scope>
    <source>
        <strain evidence="2">cv. Maze</strain>
        <tissue evidence="1">Seeds</tissue>
    </source>
</reference>
<evidence type="ECO:0000313" key="1">
    <source>
        <dbReference type="EMBL" id="KAJ8458824.1"/>
    </source>
</evidence>
<gene>
    <name evidence="1" type="ORF">OPV22_031750</name>
</gene>
<organism evidence="1 2">
    <name type="scientific">Ensete ventricosum</name>
    <name type="common">Abyssinian banana</name>
    <name type="synonym">Musa ensete</name>
    <dbReference type="NCBI Taxonomy" id="4639"/>
    <lineage>
        <taxon>Eukaryota</taxon>
        <taxon>Viridiplantae</taxon>
        <taxon>Streptophyta</taxon>
        <taxon>Embryophyta</taxon>
        <taxon>Tracheophyta</taxon>
        <taxon>Spermatophyta</taxon>
        <taxon>Magnoliopsida</taxon>
        <taxon>Liliopsida</taxon>
        <taxon>Zingiberales</taxon>
        <taxon>Musaceae</taxon>
        <taxon>Ensete</taxon>
    </lineage>
</organism>
<dbReference type="Proteomes" id="UP001222027">
    <property type="component" value="Unassembled WGS sequence"/>
</dbReference>
<sequence>MVRNLRIHFAHELGATEGYEITSAIFSVGSIHLSSTLAYYLTQQGYLVGIAICHHENSYAFLGCSGRPVTERNLEGTLDRADCGRLRSERSGQAESHL</sequence>
<dbReference type="EMBL" id="JAQQAF010000009">
    <property type="protein sequence ID" value="KAJ8458824.1"/>
    <property type="molecule type" value="Genomic_DNA"/>
</dbReference>
<accession>A0AAV8PPR1</accession>
<name>A0AAV8PPR1_ENSVE</name>
<protein>
    <submittedName>
        <fullName evidence="1">Uncharacterized protein</fullName>
    </submittedName>
</protein>
<evidence type="ECO:0000313" key="2">
    <source>
        <dbReference type="Proteomes" id="UP001222027"/>
    </source>
</evidence>
<comment type="caution">
    <text evidence="1">The sequence shown here is derived from an EMBL/GenBank/DDBJ whole genome shotgun (WGS) entry which is preliminary data.</text>
</comment>
<keyword evidence="2" id="KW-1185">Reference proteome</keyword>
<dbReference type="AlphaFoldDB" id="A0AAV8PPR1"/>